<accession>A0A2I0JZG3</accession>
<evidence type="ECO:0000313" key="2">
    <source>
        <dbReference type="Proteomes" id="UP000233551"/>
    </source>
</evidence>
<proteinExistence type="predicted"/>
<organism evidence="1 2">
    <name type="scientific">Punica granatum</name>
    <name type="common">Pomegranate</name>
    <dbReference type="NCBI Taxonomy" id="22663"/>
    <lineage>
        <taxon>Eukaryota</taxon>
        <taxon>Viridiplantae</taxon>
        <taxon>Streptophyta</taxon>
        <taxon>Embryophyta</taxon>
        <taxon>Tracheophyta</taxon>
        <taxon>Spermatophyta</taxon>
        <taxon>Magnoliopsida</taxon>
        <taxon>eudicotyledons</taxon>
        <taxon>Gunneridae</taxon>
        <taxon>Pentapetalae</taxon>
        <taxon>rosids</taxon>
        <taxon>malvids</taxon>
        <taxon>Myrtales</taxon>
        <taxon>Lythraceae</taxon>
        <taxon>Punica</taxon>
    </lineage>
</organism>
<protein>
    <submittedName>
        <fullName evidence="1">Uncharacterized protein</fullName>
    </submittedName>
</protein>
<dbReference type="Proteomes" id="UP000233551">
    <property type="component" value="Unassembled WGS sequence"/>
</dbReference>
<dbReference type="EMBL" id="PGOL01001016">
    <property type="protein sequence ID" value="PKI61711.1"/>
    <property type="molecule type" value="Genomic_DNA"/>
</dbReference>
<gene>
    <name evidence="1" type="ORF">CRG98_017935</name>
</gene>
<keyword evidence="2" id="KW-1185">Reference proteome</keyword>
<comment type="caution">
    <text evidence="1">The sequence shown here is derived from an EMBL/GenBank/DDBJ whole genome shotgun (WGS) entry which is preliminary data.</text>
</comment>
<sequence>MFGYSLLRGSEGERIERLCKVKEGKCLQALSSNDTESFYPNLKQRWDRRGALLPFLVFELDKPAERLVEVDNLHGNRRFHLFYRQFHGGIRGFIAKGVYKFASGNLREECIQEEASLPLLNRLRQLELWDGMDPPMVLRDAAYTPWCTSNWLPHKISESAIPESVIWTPNAKGSFLTRPNLPVETQVEPRKQKAVREVKLLESLLWTRGSLRGLYLRILSVMDIPAFRSRPSPSVRFTVEWKSPQSISSSSMAMSSSSKWLGRILHGLSALKPVLKDINLLDDFKLYICSSFNQTKEFNTLGRVQVCEPLPRSRRKGP</sequence>
<dbReference type="AlphaFoldDB" id="A0A2I0JZG3"/>
<evidence type="ECO:0000313" key="1">
    <source>
        <dbReference type="EMBL" id="PKI61711.1"/>
    </source>
</evidence>
<reference evidence="1 2" key="1">
    <citation type="submission" date="2017-11" db="EMBL/GenBank/DDBJ databases">
        <title>De-novo sequencing of pomegranate (Punica granatum L.) genome.</title>
        <authorList>
            <person name="Akparov Z."/>
            <person name="Amiraslanov A."/>
            <person name="Hajiyeva S."/>
            <person name="Abbasov M."/>
            <person name="Kaur K."/>
            <person name="Hamwieh A."/>
            <person name="Solovyev V."/>
            <person name="Salamov A."/>
            <person name="Braich B."/>
            <person name="Kosarev P."/>
            <person name="Mahmoud A."/>
            <person name="Hajiyev E."/>
            <person name="Babayeva S."/>
            <person name="Izzatullayeva V."/>
            <person name="Mammadov A."/>
            <person name="Mammadov A."/>
            <person name="Sharifova S."/>
            <person name="Ojaghi J."/>
            <person name="Eynullazada K."/>
            <person name="Bayramov B."/>
            <person name="Abdulazimova A."/>
            <person name="Shahmuradov I."/>
        </authorList>
    </citation>
    <scope>NUCLEOTIDE SEQUENCE [LARGE SCALE GENOMIC DNA]</scope>
    <source>
        <strain evidence="2">cv. AG2017</strain>
        <tissue evidence="1">Leaf</tissue>
    </source>
</reference>
<name>A0A2I0JZG3_PUNGR</name>